<reference evidence="2" key="1">
    <citation type="submission" date="2015-11" db="EMBL/GenBank/DDBJ databases">
        <title>De novo transcriptome assembly of four potential Pierce s Disease insect vectors from Arizona vineyards.</title>
        <authorList>
            <person name="Tassone E.E."/>
        </authorList>
    </citation>
    <scope>NUCLEOTIDE SEQUENCE</scope>
</reference>
<dbReference type="AlphaFoldDB" id="A0A1B6KQV9"/>
<accession>A0A1B6KQV9</accession>
<feature type="non-terminal residue" evidence="2">
    <location>
        <position position="1"/>
    </location>
</feature>
<feature type="compositionally biased region" description="Low complexity" evidence="1">
    <location>
        <begin position="185"/>
        <end position="196"/>
    </location>
</feature>
<evidence type="ECO:0000313" key="2">
    <source>
        <dbReference type="EMBL" id="JAT13614.1"/>
    </source>
</evidence>
<dbReference type="EMBL" id="GEBQ01026363">
    <property type="protein sequence ID" value="JAT13614.1"/>
    <property type="molecule type" value="Transcribed_RNA"/>
</dbReference>
<protein>
    <submittedName>
        <fullName evidence="2">Uncharacterized protein</fullName>
    </submittedName>
</protein>
<gene>
    <name evidence="2" type="ORF">g.53220</name>
</gene>
<evidence type="ECO:0000256" key="1">
    <source>
        <dbReference type="SAM" id="MobiDB-lite"/>
    </source>
</evidence>
<name>A0A1B6KQV9_9HEMI</name>
<sequence length="222" mass="25324">RRRINTTEHTSPSHKSVHTQHYIMALECQCFLLEDPRVLDTPASQQKRNAPKHCTDSRKPTLADVDLCEIQRRTQDKRNKHNDYGCHQKGEQRQNLINKMKMFLDEYDDRPVMNRGSKAGEGGGRALGQTGFGPLIKYPGYVDYDHPYFSEPYNKMPTLAQTVNQRGENPCPPISVRNWNDTRRQQSQSQSHIQSQGGDARAKGGCQCARSRTEARCPAARQ</sequence>
<feature type="region of interest" description="Disordered" evidence="1">
    <location>
        <begin position="163"/>
        <end position="222"/>
    </location>
</feature>
<proteinExistence type="predicted"/>
<organism evidence="2">
    <name type="scientific">Graphocephala atropunctata</name>
    <dbReference type="NCBI Taxonomy" id="36148"/>
    <lineage>
        <taxon>Eukaryota</taxon>
        <taxon>Metazoa</taxon>
        <taxon>Ecdysozoa</taxon>
        <taxon>Arthropoda</taxon>
        <taxon>Hexapoda</taxon>
        <taxon>Insecta</taxon>
        <taxon>Pterygota</taxon>
        <taxon>Neoptera</taxon>
        <taxon>Paraneoptera</taxon>
        <taxon>Hemiptera</taxon>
        <taxon>Auchenorrhyncha</taxon>
        <taxon>Membracoidea</taxon>
        <taxon>Cicadellidae</taxon>
        <taxon>Cicadellinae</taxon>
        <taxon>Cicadellini</taxon>
        <taxon>Graphocephala</taxon>
    </lineage>
</organism>